<reference evidence="2" key="2">
    <citation type="submission" date="2023-01" db="EMBL/GenBank/DDBJ databases">
        <authorList>
            <person name="Sun Q."/>
            <person name="Evtushenko L."/>
        </authorList>
    </citation>
    <scope>NUCLEOTIDE SEQUENCE</scope>
    <source>
        <strain evidence="2">VKM B-2789</strain>
    </source>
</reference>
<keyword evidence="3" id="KW-1185">Reference proteome</keyword>
<feature type="region of interest" description="Disordered" evidence="1">
    <location>
        <begin position="20"/>
        <end position="59"/>
    </location>
</feature>
<gene>
    <name evidence="2" type="ORF">GCM10017653_18460</name>
</gene>
<evidence type="ECO:0000256" key="1">
    <source>
        <dbReference type="SAM" id="MobiDB-lite"/>
    </source>
</evidence>
<protein>
    <submittedName>
        <fullName evidence="2">Uncharacterized protein</fullName>
    </submittedName>
</protein>
<evidence type="ECO:0000313" key="3">
    <source>
        <dbReference type="Proteomes" id="UP001143330"/>
    </source>
</evidence>
<dbReference type="EMBL" id="BSFM01000011">
    <property type="protein sequence ID" value="GLK83776.1"/>
    <property type="molecule type" value="Genomic_DNA"/>
</dbReference>
<reference evidence="2" key="1">
    <citation type="journal article" date="2014" name="Int. J. Syst. Evol. Microbiol.">
        <title>Complete genome sequence of Corynebacterium casei LMG S-19264T (=DSM 44701T), isolated from a smear-ripened cheese.</title>
        <authorList>
            <consortium name="US DOE Joint Genome Institute (JGI-PGF)"/>
            <person name="Walter F."/>
            <person name="Albersmeier A."/>
            <person name="Kalinowski J."/>
            <person name="Ruckert C."/>
        </authorList>
    </citation>
    <scope>NUCLEOTIDE SEQUENCE</scope>
    <source>
        <strain evidence="2">VKM B-2789</strain>
    </source>
</reference>
<feature type="compositionally biased region" description="Polar residues" evidence="1">
    <location>
        <begin position="28"/>
        <end position="42"/>
    </location>
</feature>
<proteinExistence type="predicted"/>
<sequence>MKVQLASVASGVSRKLFTDQKVMATRKPSGTTKNASCQTSGGRPQKAAKRSRVARADEVTGEADGKVWVDRASDIGRALVAGRGRKA</sequence>
<organism evidence="2 3">
    <name type="scientific">Ancylobacter defluvii</name>
    <dbReference type="NCBI Taxonomy" id="1282440"/>
    <lineage>
        <taxon>Bacteria</taxon>
        <taxon>Pseudomonadati</taxon>
        <taxon>Pseudomonadota</taxon>
        <taxon>Alphaproteobacteria</taxon>
        <taxon>Hyphomicrobiales</taxon>
        <taxon>Xanthobacteraceae</taxon>
        <taxon>Ancylobacter</taxon>
    </lineage>
</organism>
<accession>A0A9W6JU39</accession>
<comment type="caution">
    <text evidence="2">The sequence shown here is derived from an EMBL/GenBank/DDBJ whole genome shotgun (WGS) entry which is preliminary data.</text>
</comment>
<dbReference type="Proteomes" id="UP001143330">
    <property type="component" value="Unassembled WGS sequence"/>
</dbReference>
<evidence type="ECO:0000313" key="2">
    <source>
        <dbReference type="EMBL" id="GLK83776.1"/>
    </source>
</evidence>
<name>A0A9W6JU39_9HYPH</name>
<dbReference type="AlphaFoldDB" id="A0A9W6JU39"/>